<feature type="region of interest" description="Disordered" evidence="1">
    <location>
        <begin position="861"/>
        <end position="901"/>
    </location>
</feature>
<evidence type="ECO:0000256" key="1">
    <source>
        <dbReference type="SAM" id="MobiDB-lite"/>
    </source>
</evidence>
<dbReference type="HOGENOM" id="CLU_272088_0_0_1"/>
<feature type="compositionally biased region" description="Low complexity" evidence="1">
    <location>
        <begin position="861"/>
        <end position="876"/>
    </location>
</feature>
<organism evidence="2 3">
    <name type="scientific">Tetrahymena thermophila (strain SB210)</name>
    <dbReference type="NCBI Taxonomy" id="312017"/>
    <lineage>
        <taxon>Eukaryota</taxon>
        <taxon>Sar</taxon>
        <taxon>Alveolata</taxon>
        <taxon>Ciliophora</taxon>
        <taxon>Intramacronucleata</taxon>
        <taxon>Oligohymenophorea</taxon>
        <taxon>Hymenostomatida</taxon>
        <taxon>Tetrahymenina</taxon>
        <taxon>Tetrahymenidae</taxon>
        <taxon>Tetrahymena</taxon>
    </lineage>
</organism>
<evidence type="ECO:0000313" key="2">
    <source>
        <dbReference type="EMBL" id="EAR95169.2"/>
    </source>
</evidence>
<dbReference type="Proteomes" id="UP000009168">
    <property type="component" value="Unassembled WGS sequence"/>
</dbReference>
<feature type="compositionally biased region" description="Polar residues" evidence="1">
    <location>
        <begin position="649"/>
        <end position="661"/>
    </location>
</feature>
<feature type="compositionally biased region" description="Basic and acidic residues" evidence="1">
    <location>
        <begin position="575"/>
        <end position="584"/>
    </location>
</feature>
<dbReference type="InParanoid" id="Q23FI4"/>
<gene>
    <name evidence="2" type="ORF">TTHERM_00377340</name>
</gene>
<accession>Q23FI4</accession>
<keyword evidence="3" id="KW-1185">Reference proteome</keyword>
<sequence>MIEESSTFFKESPSESSTTILKLQSTGLNLDSQLTQIELHDEDNFQHLALSYQNNQLSFQMLSIYQLQNDSQKYLRAEQIQLSKDVQASLSMKLQNVQVKQLKMTKQEVNKYNSDDIFDEECQEPESPKFATSTPQISYKQTYIAVVMLDIEIIVLKFEILTKKEKSKFYHSLEQICIKNIQFEGHVSELFLNKQKESMVIRINHEQQTKIHLIDKFMGQHIIRDIAVYYNDFDIVIGKIGVSSELAVIRVITKNQKDLKKFFINTLFVSQIGISGIQNNQENMTLKVQTNKKPLTSLLNEINYTTCQTLFSQTSSYLVISDGQNIEVQDFNNISQKNVIKEFIPKANTGCQQQSKVQKIMQNLEKSTLLIANSSVNQFVSLYNFDNPISILDQINFSNNEQVAIKSVIVSSVPYQGFTPQSASNLMESFSHIKASIYSNQILALAFLEDNSIVPFTIDKEILDMKVPELKFVSSQITNMYNYEDSQHFFNDFESGFSKQIKANFDVFKTPDRKASFTFLNSSLENNKFHFSSSVLPQNSSSQPNNANYSSQTNQNLTFQSHQRQGKSLNFDHPGTNRERERSVSQESNSSRNFSAYKPSINGSNLNNKKTLFNENSNTLFADDCSYQIQKANKKEKDIQINPILQDKISPTQQKINETQNSSESEESELVYSRPKSFKLDTYEGSPLLTKQKMSNRSVPGNSNRFKDFSRIAMKKQINASDNIPLPIFNKTEISQDDIIEPNSFSQRRKQNNFFECHSSTHEDIENTYNSKQTTQSSNEISLVSYRRNSNQQTFNLINSQNEIKDYENEDISNIQSQELNYNNQQEHEQLTISSKKINIQRENNIFDKNLSTTTTISKISKANNSSESKNKNNSSSKKKNITPFLTTSPSPQSPLLGGIYNSSQLKNPSINQKLPYNNFSSFSYPKKTHPFMNQSIKSIDFDAQNTQQLSNEKQQNAFKNHTLQYEGKNKSFLDESTLCLQQPIFNSSYFFNNTQNNNNNNNNFSFISNPKKKFQPLQQQQQQMSQQNSQQLLGKRKSQQQLLTSFSGNLSQLETRKMVKKQQD</sequence>
<proteinExistence type="predicted"/>
<dbReference type="AlphaFoldDB" id="Q23FI4"/>
<feature type="region of interest" description="Disordered" evidence="1">
    <location>
        <begin position="559"/>
        <end position="609"/>
    </location>
</feature>
<dbReference type="EMBL" id="GG662706">
    <property type="protein sequence ID" value="EAR95169.2"/>
    <property type="molecule type" value="Genomic_DNA"/>
</dbReference>
<evidence type="ECO:0000313" key="3">
    <source>
        <dbReference type="Proteomes" id="UP000009168"/>
    </source>
</evidence>
<feature type="compositionally biased region" description="Polar residues" evidence="1">
    <location>
        <begin position="559"/>
        <end position="568"/>
    </location>
</feature>
<reference evidence="3" key="1">
    <citation type="journal article" date="2006" name="PLoS Biol.">
        <title>Macronuclear genome sequence of the ciliate Tetrahymena thermophila, a model eukaryote.</title>
        <authorList>
            <person name="Eisen J.A."/>
            <person name="Coyne R.S."/>
            <person name="Wu M."/>
            <person name="Wu D."/>
            <person name="Thiagarajan M."/>
            <person name="Wortman J.R."/>
            <person name="Badger J.H."/>
            <person name="Ren Q."/>
            <person name="Amedeo P."/>
            <person name="Jones K.M."/>
            <person name="Tallon L.J."/>
            <person name="Delcher A.L."/>
            <person name="Salzberg S.L."/>
            <person name="Silva J.C."/>
            <person name="Haas B.J."/>
            <person name="Majoros W.H."/>
            <person name="Farzad M."/>
            <person name="Carlton J.M."/>
            <person name="Smith R.K. Jr."/>
            <person name="Garg J."/>
            <person name="Pearlman R.E."/>
            <person name="Karrer K.M."/>
            <person name="Sun L."/>
            <person name="Manning G."/>
            <person name="Elde N.C."/>
            <person name="Turkewitz A.P."/>
            <person name="Asai D.J."/>
            <person name="Wilkes D.E."/>
            <person name="Wang Y."/>
            <person name="Cai H."/>
            <person name="Collins K."/>
            <person name="Stewart B.A."/>
            <person name="Lee S.R."/>
            <person name="Wilamowska K."/>
            <person name="Weinberg Z."/>
            <person name="Ruzzo W.L."/>
            <person name="Wloga D."/>
            <person name="Gaertig J."/>
            <person name="Frankel J."/>
            <person name="Tsao C.-C."/>
            <person name="Gorovsky M.A."/>
            <person name="Keeling P.J."/>
            <person name="Waller R.F."/>
            <person name="Patron N.J."/>
            <person name="Cherry J.M."/>
            <person name="Stover N.A."/>
            <person name="Krieger C.J."/>
            <person name="del Toro C."/>
            <person name="Ryder H.F."/>
            <person name="Williamson S.C."/>
            <person name="Barbeau R.A."/>
            <person name="Hamilton E.P."/>
            <person name="Orias E."/>
        </authorList>
    </citation>
    <scope>NUCLEOTIDE SEQUENCE [LARGE SCALE GENOMIC DNA]</scope>
    <source>
        <strain evidence="3">SB210</strain>
    </source>
</reference>
<dbReference type="RefSeq" id="XP_001015414.2">
    <property type="nucleotide sequence ID" value="XM_001015414.2"/>
</dbReference>
<feature type="compositionally biased region" description="Polar residues" evidence="1">
    <location>
        <begin position="585"/>
        <end position="594"/>
    </location>
</feature>
<feature type="region of interest" description="Disordered" evidence="1">
    <location>
        <begin position="649"/>
        <end position="674"/>
    </location>
</feature>
<dbReference type="KEGG" id="tet:TTHERM_00377340"/>
<protein>
    <submittedName>
        <fullName evidence="2">Uncharacterized protein</fullName>
    </submittedName>
</protein>
<name>Q23FI4_TETTS</name>
<dbReference type="GeneID" id="7824645"/>